<dbReference type="PRINTS" id="PR00171">
    <property type="entry name" value="SUGRTRNSPORT"/>
</dbReference>
<evidence type="ECO:0000259" key="11">
    <source>
        <dbReference type="PROSITE" id="PS50850"/>
    </source>
</evidence>
<dbReference type="GO" id="GO:0015145">
    <property type="term" value="F:monosaccharide transmembrane transporter activity"/>
    <property type="evidence" value="ECO:0007669"/>
    <property type="project" value="InterPro"/>
</dbReference>
<dbReference type="Pfam" id="PF00083">
    <property type="entry name" value="Sugar_tr"/>
    <property type="match status" value="1"/>
</dbReference>
<dbReference type="InterPro" id="IPR005829">
    <property type="entry name" value="Sugar_transporter_CS"/>
</dbReference>
<evidence type="ECO:0000256" key="5">
    <source>
        <dbReference type="ARBA" id="ARBA00022692"/>
    </source>
</evidence>
<evidence type="ECO:0000313" key="12">
    <source>
        <dbReference type="EMBL" id="PAN10071.1"/>
    </source>
</evidence>
<reference evidence="12" key="1">
    <citation type="submission" date="2018-04" db="EMBL/GenBank/DDBJ databases">
        <title>WGS assembly of Panicum hallii.</title>
        <authorList>
            <person name="Lovell J."/>
            <person name="Jenkins J."/>
            <person name="Lowry D."/>
            <person name="Mamidi S."/>
            <person name="Sreedasyam A."/>
            <person name="Weng X."/>
            <person name="Barry K."/>
            <person name="Bonette J."/>
            <person name="Campitelli B."/>
            <person name="Daum C."/>
            <person name="Gordon S."/>
            <person name="Gould B."/>
            <person name="Lipzen A."/>
            <person name="Macqueen A."/>
            <person name="Palacio-Mejia J."/>
            <person name="Plott C."/>
            <person name="Shakirov E."/>
            <person name="Shu S."/>
            <person name="Yoshinaga Y."/>
            <person name="Zane M."/>
            <person name="Rokhsar D."/>
            <person name="Grimwood J."/>
            <person name="Schmutz J."/>
            <person name="Juenger T."/>
        </authorList>
    </citation>
    <scope>NUCLEOTIDE SEQUENCE [LARGE SCALE GENOMIC DNA]</scope>
    <source>
        <strain evidence="12">FIL2</strain>
    </source>
</reference>
<evidence type="ECO:0000256" key="3">
    <source>
        <dbReference type="ARBA" id="ARBA00022448"/>
    </source>
</evidence>
<evidence type="ECO:0000256" key="10">
    <source>
        <dbReference type="SAM" id="Phobius"/>
    </source>
</evidence>
<evidence type="ECO:0000256" key="2">
    <source>
        <dbReference type="ARBA" id="ARBA00010992"/>
    </source>
</evidence>
<evidence type="ECO:0000256" key="1">
    <source>
        <dbReference type="ARBA" id="ARBA00004141"/>
    </source>
</evidence>
<name>A0A2S3GWI3_9POAL</name>
<dbReference type="InterPro" id="IPR045262">
    <property type="entry name" value="STP/PLT_plant"/>
</dbReference>
<feature type="transmembrane region" description="Helical" evidence="10">
    <location>
        <begin position="117"/>
        <end position="136"/>
    </location>
</feature>
<organism evidence="12">
    <name type="scientific">Panicum hallii</name>
    <dbReference type="NCBI Taxonomy" id="206008"/>
    <lineage>
        <taxon>Eukaryota</taxon>
        <taxon>Viridiplantae</taxon>
        <taxon>Streptophyta</taxon>
        <taxon>Embryophyta</taxon>
        <taxon>Tracheophyta</taxon>
        <taxon>Spermatophyta</taxon>
        <taxon>Magnoliopsida</taxon>
        <taxon>Liliopsida</taxon>
        <taxon>Poales</taxon>
        <taxon>Poaceae</taxon>
        <taxon>PACMAD clade</taxon>
        <taxon>Panicoideae</taxon>
        <taxon>Panicodae</taxon>
        <taxon>Paniceae</taxon>
        <taxon>Panicinae</taxon>
        <taxon>Panicum</taxon>
        <taxon>Panicum sect. Panicum</taxon>
    </lineage>
</organism>
<keyword evidence="8 10" id="KW-0472">Membrane</keyword>
<dbReference type="EMBL" id="CM008047">
    <property type="protein sequence ID" value="PAN10071.1"/>
    <property type="molecule type" value="Genomic_DNA"/>
</dbReference>
<feature type="transmembrane region" description="Helical" evidence="10">
    <location>
        <begin position="175"/>
        <end position="197"/>
    </location>
</feature>
<feature type="domain" description="Major facilitator superfamily (MFS) profile" evidence="11">
    <location>
        <begin position="32"/>
        <end position="482"/>
    </location>
</feature>
<dbReference type="InterPro" id="IPR044778">
    <property type="entry name" value="MFS_STP/MST-like_plant"/>
</dbReference>
<dbReference type="PANTHER" id="PTHR23500">
    <property type="entry name" value="SOLUTE CARRIER FAMILY 2, FACILITATED GLUCOSE TRANSPORTER"/>
    <property type="match status" value="1"/>
</dbReference>
<comment type="subcellular location">
    <subcellularLocation>
        <location evidence="1">Membrane</location>
        <topology evidence="1">Multi-pass membrane protein</topology>
    </subcellularLocation>
</comment>
<keyword evidence="7 10" id="KW-1133">Transmembrane helix</keyword>
<accession>A0A2S3GWI3</accession>
<feature type="transmembrane region" description="Helical" evidence="10">
    <location>
        <begin position="27"/>
        <end position="45"/>
    </location>
</feature>
<dbReference type="InterPro" id="IPR005828">
    <property type="entry name" value="MFS_sugar_transport-like"/>
</dbReference>
<feature type="transmembrane region" description="Helical" evidence="10">
    <location>
        <begin position="388"/>
        <end position="416"/>
    </location>
</feature>
<evidence type="ECO:0000256" key="9">
    <source>
        <dbReference type="RuleBase" id="RU003346"/>
    </source>
</evidence>
<dbReference type="InterPro" id="IPR020846">
    <property type="entry name" value="MFS_dom"/>
</dbReference>
<dbReference type="CDD" id="cd17361">
    <property type="entry name" value="MFS_STP"/>
    <property type="match status" value="1"/>
</dbReference>
<keyword evidence="5 10" id="KW-0812">Transmembrane</keyword>
<keyword evidence="4" id="KW-0762">Sugar transport</keyword>
<dbReference type="InterPro" id="IPR003663">
    <property type="entry name" value="Sugar/inositol_transpt"/>
</dbReference>
<evidence type="ECO:0000256" key="6">
    <source>
        <dbReference type="ARBA" id="ARBA00022847"/>
    </source>
</evidence>
<feature type="transmembrane region" description="Helical" evidence="10">
    <location>
        <begin position="327"/>
        <end position="349"/>
    </location>
</feature>
<sequence>MARGFAVSKPGAAAAAGRREFRGKITWYVWICGIVAATSGLMFGYDIGISGGVTAMDGFLARFFPAVHARKHRARENNYCKFDDQRLQLFTSSLYLAALAASFAASRACTRLGRRRTMQAAAALFLAGSALCAGATGLAMLIVGRVCLGVGVGFGNQAAPLFLSEIAPAHIRGALNILFQLNVTVGILIASVVNYFASAFHPDGWRYSLGGAAAPAAVLFLGSLAITETPTSLVERRRAEEGRRTLEKIRGTADVDDEFDEIRAACDTAAALNAEERPYRRLLRPESRPPLVIAVAMQVFQQFTGINAIMFYAPVLFQTMGFEADGSLLSAVVTGCVNVASTIVSIVLVDKVGRRKLLLEACAQMLVAQTAVGGIMLAHVRADGSPSSAWAVAIVVLICVYVSSFAWSWGPLGWLIPSETFPLETRTAGFSIAVSSNMLFTFLIAQAFLSMMCSMRAFIFFFFAAWIVVMGAFVLVFLPETKGVPIDEMVDRVWRRHWFWKRCFGDGANEARVNNC</sequence>
<proteinExistence type="inferred from homology"/>
<dbReference type="PROSITE" id="PS00216">
    <property type="entry name" value="SUGAR_TRANSPORT_1"/>
    <property type="match status" value="1"/>
</dbReference>
<dbReference type="GO" id="GO:0015293">
    <property type="term" value="F:symporter activity"/>
    <property type="evidence" value="ECO:0007669"/>
    <property type="project" value="UniProtKB-KW"/>
</dbReference>
<dbReference type="FunFam" id="1.20.1250.20:FF:000002">
    <property type="entry name" value="Sugar transport protein 13"/>
    <property type="match status" value="1"/>
</dbReference>
<dbReference type="GO" id="GO:0016020">
    <property type="term" value="C:membrane"/>
    <property type="evidence" value="ECO:0007669"/>
    <property type="project" value="UniProtKB-SubCell"/>
</dbReference>
<dbReference type="Gramene" id="PAN10071">
    <property type="protein sequence ID" value="PAN10071"/>
    <property type="gene ID" value="PAHAL_2G070000"/>
</dbReference>
<dbReference type="Gene3D" id="1.20.1250.20">
    <property type="entry name" value="MFS general substrate transporter like domains"/>
    <property type="match status" value="1"/>
</dbReference>
<comment type="similarity">
    <text evidence="2 9">Belongs to the major facilitator superfamily. Sugar transporter (TC 2.A.1.1) family.</text>
</comment>
<dbReference type="PROSITE" id="PS50850">
    <property type="entry name" value="MFS"/>
    <property type="match status" value="1"/>
</dbReference>
<dbReference type="PANTHER" id="PTHR23500:SF371">
    <property type="entry name" value="OS07G0206600 PROTEIN"/>
    <property type="match status" value="1"/>
</dbReference>
<keyword evidence="6" id="KW-0769">Symport</keyword>
<feature type="transmembrane region" description="Helical" evidence="10">
    <location>
        <begin position="87"/>
        <end position="105"/>
    </location>
</feature>
<feature type="transmembrane region" description="Helical" evidence="10">
    <location>
        <begin position="455"/>
        <end position="478"/>
    </location>
</feature>
<dbReference type="NCBIfam" id="TIGR00879">
    <property type="entry name" value="SP"/>
    <property type="match status" value="1"/>
</dbReference>
<dbReference type="AlphaFoldDB" id="A0A2S3GWI3"/>
<evidence type="ECO:0000256" key="7">
    <source>
        <dbReference type="ARBA" id="ARBA00022989"/>
    </source>
</evidence>
<keyword evidence="3 9" id="KW-0813">Transport</keyword>
<dbReference type="InterPro" id="IPR036259">
    <property type="entry name" value="MFS_trans_sf"/>
</dbReference>
<gene>
    <name evidence="12" type="ORF">PAHAL_2G070000</name>
</gene>
<feature type="transmembrane region" description="Helical" evidence="10">
    <location>
        <begin position="428"/>
        <end position="449"/>
    </location>
</feature>
<protein>
    <recommendedName>
        <fullName evidence="11">Major facilitator superfamily (MFS) profile domain-containing protein</fullName>
    </recommendedName>
</protein>
<evidence type="ECO:0000256" key="4">
    <source>
        <dbReference type="ARBA" id="ARBA00022597"/>
    </source>
</evidence>
<dbReference type="Proteomes" id="UP000243499">
    <property type="component" value="Chromosome 2"/>
</dbReference>
<dbReference type="SUPFAM" id="SSF103473">
    <property type="entry name" value="MFS general substrate transporter"/>
    <property type="match status" value="1"/>
</dbReference>
<evidence type="ECO:0000256" key="8">
    <source>
        <dbReference type="ARBA" id="ARBA00023136"/>
    </source>
</evidence>
<feature type="transmembrane region" description="Helical" evidence="10">
    <location>
        <begin position="291"/>
        <end position="315"/>
    </location>
</feature>